<dbReference type="Proteomes" id="UP000183047">
    <property type="component" value="Unassembled WGS sequence"/>
</dbReference>
<accession>A0A1G5C1D3</accession>
<dbReference type="Pfam" id="PF00795">
    <property type="entry name" value="CN_hydrolase"/>
    <property type="match status" value="1"/>
</dbReference>
<sequence>MSDFVKVACIQFACGESAASDEEQVKRNIETAGRLALEAARNGAKLILLSELFERKYFCQERRYDYYELAEPVLANPAVIYFKDFCKKNKVVMPISIFEKDENVFYNSVVMIDSDGEIVDIYRKTHIPDDHYYQEKFYFTPGNTGFKVFKTSVGNVGVGICWDQWFPETARCLAIKGADIILYPTAIGSEPILDVDSSGHWMRTMQGHSAANVIPVAAANRIGTEKVNPCEENGNQTSSLCFYGSSFLTDETGDVISKASRDKEEIIYAEYNFEENRKMRSSWGLFRDRRPECYGDIVR</sequence>
<dbReference type="EMBL" id="FMUR01000005">
    <property type="protein sequence ID" value="SCX96126.1"/>
    <property type="molecule type" value="Genomic_DNA"/>
</dbReference>
<dbReference type="PANTHER" id="PTHR43674:SF2">
    <property type="entry name" value="BETA-UREIDOPROPIONASE"/>
    <property type="match status" value="1"/>
</dbReference>
<dbReference type="InterPro" id="IPR003010">
    <property type="entry name" value="C-N_Hydrolase"/>
</dbReference>
<proteinExistence type="predicted"/>
<dbReference type="InterPro" id="IPR036526">
    <property type="entry name" value="C-N_Hydrolase_sf"/>
</dbReference>
<feature type="domain" description="CN hydrolase" evidence="2">
    <location>
        <begin position="5"/>
        <end position="273"/>
    </location>
</feature>
<keyword evidence="4" id="KW-1185">Reference proteome</keyword>
<evidence type="ECO:0000256" key="1">
    <source>
        <dbReference type="ARBA" id="ARBA00022801"/>
    </source>
</evidence>
<organism evidence="3 4">
    <name type="scientific">Butyrivibrio hungatei</name>
    <dbReference type="NCBI Taxonomy" id="185008"/>
    <lineage>
        <taxon>Bacteria</taxon>
        <taxon>Bacillati</taxon>
        <taxon>Bacillota</taxon>
        <taxon>Clostridia</taxon>
        <taxon>Lachnospirales</taxon>
        <taxon>Lachnospiraceae</taxon>
        <taxon>Butyrivibrio</taxon>
    </lineage>
</organism>
<name>A0A1G5C1D3_9FIRM</name>
<dbReference type="CDD" id="cd07573">
    <property type="entry name" value="CPA"/>
    <property type="match status" value="1"/>
</dbReference>
<dbReference type="PANTHER" id="PTHR43674">
    <property type="entry name" value="NITRILASE C965.09-RELATED"/>
    <property type="match status" value="1"/>
</dbReference>
<keyword evidence="1" id="KW-0378">Hydrolase</keyword>
<protein>
    <submittedName>
        <fullName evidence="3">N-carbamoylputrescine amidase</fullName>
    </submittedName>
</protein>
<dbReference type="PROSITE" id="PS50263">
    <property type="entry name" value="CN_HYDROLASE"/>
    <property type="match status" value="1"/>
</dbReference>
<dbReference type="AlphaFoldDB" id="A0A1G5C1D3"/>
<dbReference type="OrthoDB" id="9811121at2"/>
<dbReference type="InterPro" id="IPR050345">
    <property type="entry name" value="Aliph_Amidase/BUP"/>
</dbReference>
<dbReference type="SUPFAM" id="SSF56317">
    <property type="entry name" value="Carbon-nitrogen hydrolase"/>
    <property type="match status" value="1"/>
</dbReference>
<evidence type="ECO:0000259" key="2">
    <source>
        <dbReference type="PROSITE" id="PS50263"/>
    </source>
</evidence>
<evidence type="ECO:0000313" key="3">
    <source>
        <dbReference type="EMBL" id="SCX96126.1"/>
    </source>
</evidence>
<dbReference type="GO" id="GO:0033388">
    <property type="term" value="P:putrescine biosynthetic process from arginine"/>
    <property type="evidence" value="ECO:0007669"/>
    <property type="project" value="TreeGrafter"/>
</dbReference>
<reference evidence="4" key="1">
    <citation type="submission" date="2016-10" db="EMBL/GenBank/DDBJ databases">
        <authorList>
            <person name="Varghese N."/>
            <person name="Submissions S."/>
        </authorList>
    </citation>
    <scope>NUCLEOTIDE SEQUENCE [LARGE SCALE GENOMIC DNA]</scope>
    <source>
        <strain evidence="4">XBD2006</strain>
    </source>
</reference>
<gene>
    <name evidence="3" type="ORF">SAMN02910451_00924</name>
</gene>
<dbReference type="RefSeq" id="WP_074461655.1">
    <property type="nucleotide sequence ID" value="NZ_FMUR01000005.1"/>
</dbReference>
<evidence type="ECO:0000313" key="4">
    <source>
        <dbReference type="Proteomes" id="UP000183047"/>
    </source>
</evidence>
<dbReference type="Gene3D" id="3.60.110.10">
    <property type="entry name" value="Carbon-nitrogen hydrolase"/>
    <property type="match status" value="1"/>
</dbReference>
<dbReference type="GO" id="GO:0050126">
    <property type="term" value="F:N-carbamoylputrescine amidase activity"/>
    <property type="evidence" value="ECO:0007669"/>
    <property type="project" value="TreeGrafter"/>
</dbReference>